<name>A0A2U2C8U9_9RHOB</name>
<keyword evidence="1" id="KW-0175">Coiled coil</keyword>
<dbReference type="Gene3D" id="2.40.420.20">
    <property type="match status" value="1"/>
</dbReference>
<accession>A0A2U2C8U9</accession>
<dbReference type="SUPFAM" id="SSF111369">
    <property type="entry name" value="HlyD-like secretion proteins"/>
    <property type="match status" value="2"/>
</dbReference>
<dbReference type="PANTHER" id="PTHR30469">
    <property type="entry name" value="MULTIDRUG RESISTANCE PROTEIN MDTA"/>
    <property type="match status" value="1"/>
</dbReference>
<evidence type="ECO:0000313" key="3">
    <source>
        <dbReference type="Proteomes" id="UP000244940"/>
    </source>
</evidence>
<feature type="coiled-coil region" evidence="1">
    <location>
        <begin position="206"/>
        <end position="233"/>
    </location>
</feature>
<dbReference type="Gene3D" id="1.10.287.470">
    <property type="entry name" value="Helix hairpin bin"/>
    <property type="match status" value="1"/>
</dbReference>
<reference evidence="2 3" key="1">
    <citation type="submission" date="2018-05" db="EMBL/GenBank/DDBJ databases">
        <title>Pararhodobacter marina sp. nov., isolated from deep-sea water of the Indian Ocean.</title>
        <authorList>
            <person name="Lai Q.Sr."/>
            <person name="Liu X."/>
            <person name="Shao Z."/>
        </authorList>
    </citation>
    <scope>NUCLEOTIDE SEQUENCE [LARGE SCALE GENOMIC DNA]</scope>
    <source>
        <strain evidence="2 3">CIC4N-9</strain>
    </source>
</reference>
<dbReference type="GO" id="GO:0015562">
    <property type="term" value="F:efflux transmembrane transporter activity"/>
    <property type="evidence" value="ECO:0007669"/>
    <property type="project" value="TreeGrafter"/>
</dbReference>
<dbReference type="EMBL" id="QEYD01000007">
    <property type="protein sequence ID" value="PWE28305.1"/>
    <property type="molecule type" value="Genomic_DNA"/>
</dbReference>
<comment type="caution">
    <text evidence="2">The sequence shown here is derived from an EMBL/GenBank/DDBJ whole genome shotgun (WGS) entry which is preliminary data.</text>
</comment>
<keyword evidence="3" id="KW-1185">Reference proteome</keyword>
<evidence type="ECO:0000313" key="2">
    <source>
        <dbReference type="EMBL" id="PWE28305.1"/>
    </source>
</evidence>
<dbReference type="Gene3D" id="2.40.50.100">
    <property type="match status" value="1"/>
</dbReference>
<evidence type="ECO:0000256" key="1">
    <source>
        <dbReference type="SAM" id="Coils"/>
    </source>
</evidence>
<proteinExistence type="predicted"/>
<dbReference type="OrthoDB" id="7626141at2"/>
<dbReference type="RefSeq" id="WP_109533811.1">
    <property type="nucleotide sequence ID" value="NZ_QEYD01000007.1"/>
</dbReference>
<gene>
    <name evidence="2" type="ORF">C4N9_13290</name>
</gene>
<dbReference type="GeneID" id="94365866"/>
<protein>
    <submittedName>
        <fullName evidence="2">Efflux transporter periplasmic adaptor subunit</fullName>
    </submittedName>
</protein>
<dbReference type="Proteomes" id="UP000244940">
    <property type="component" value="Unassembled WGS sequence"/>
</dbReference>
<feature type="coiled-coil region" evidence="1">
    <location>
        <begin position="119"/>
        <end position="146"/>
    </location>
</feature>
<dbReference type="PANTHER" id="PTHR30469:SF15">
    <property type="entry name" value="HLYD FAMILY OF SECRETION PROTEINS"/>
    <property type="match status" value="1"/>
</dbReference>
<sequence length="490" mass="51990">MRFLTRSLIAVFLGAVALGLLGLAGGMVRDTLAERAAQEDRTRAPRERVFTARVLTLEPGVVAPVLSAFGEVVSRRTLELRAPSAGRILELAEGFEEGAEVSEGQVLVRLDPADAQATLQLVRADLAQAEDELRDAELALELVGLDRAEAEAQVDLRRRAFERQETIQERGIGSASAVEEAELAFAGARAALISRRQAEATALARVATARSALERQRINLSEAERALAETEITASFAGVLSGTVAVAGGQVASNEQLASIIDPDRLEVSFRLSTAQYLRLLDDAGDLVDAEAEISLELGGVEITSTGRLSRVAPSVGDGQSGRVIFASILQPRGFRPGDFVVVRITEPEMVDVALVPAAAVDAEGEVLVLGAEDRLEAAQVAVVRRQGDDVLIRAGDLAGREIVAARNPLLGAGIRINPQRSADAAQAEIPAAPELVTLDAERRAALIARVETNRGLPEPVRTRILAQLEQEAVPARLIERLEGGGRQGG</sequence>
<dbReference type="Gene3D" id="2.40.30.170">
    <property type="match status" value="1"/>
</dbReference>
<organism evidence="2 3">
    <name type="scientific">Pararhodobacter marinus</name>
    <dbReference type="NCBI Taxonomy" id="2184063"/>
    <lineage>
        <taxon>Bacteria</taxon>
        <taxon>Pseudomonadati</taxon>
        <taxon>Pseudomonadota</taxon>
        <taxon>Alphaproteobacteria</taxon>
        <taxon>Rhodobacterales</taxon>
        <taxon>Paracoccaceae</taxon>
        <taxon>Pararhodobacter</taxon>
    </lineage>
</organism>
<dbReference type="GO" id="GO:1990281">
    <property type="term" value="C:efflux pump complex"/>
    <property type="evidence" value="ECO:0007669"/>
    <property type="project" value="TreeGrafter"/>
</dbReference>
<dbReference type="AlphaFoldDB" id="A0A2U2C8U9"/>